<evidence type="ECO:0000313" key="2">
    <source>
        <dbReference type="EMBL" id="SUZ57570.1"/>
    </source>
</evidence>
<feature type="transmembrane region" description="Helical" evidence="1">
    <location>
        <begin position="51"/>
        <end position="69"/>
    </location>
</feature>
<evidence type="ECO:0000256" key="1">
    <source>
        <dbReference type="SAM" id="Phobius"/>
    </source>
</evidence>
<evidence type="ECO:0008006" key="3">
    <source>
        <dbReference type="Google" id="ProtNLM"/>
    </source>
</evidence>
<keyword evidence="1" id="KW-1133">Transmembrane helix</keyword>
<dbReference type="AlphaFoldDB" id="A0A381NSN8"/>
<feature type="transmembrane region" description="Helical" evidence="1">
    <location>
        <begin position="100"/>
        <end position="121"/>
    </location>
</feature>
<keyword evidence="1" id="KW-0472">Membrane</keyword>
<accession>A0A381NSN8</accession>
<sequence>MKTGFRIVAALPGLMMLLLGVGWVTDPAGAAEGLGMPLLEGAGRSTQIGDFASFFLAGFVMVLMGVWTLRREWLLAPALLLGGAALMRTVAFAVHDAPFATGSIVAEVIMAGMLAAAAIVLPNTSEEHPRITEPT</sequence>
<organism evidence="2">
    <name type="scientific">marine metagenome</name>
    <dbReference type="NCBI Taxonomy" id="408172"/>
    <lineage>
        <taxon>unclassified sequences</taxon>
        <taxon>metagenomes</taxon>
        <taxon>ecological metagenomes</taxon>
    </lineage>
</organism>
<reference evidence="2" key="1">
    <citation type="submission" date="2018-05" db="EMBL/GenBank/DDBJ databases">
        <authorList>
            <person name="Lanie J.A."/>
            <person name="Ng W.-L."/>
            <person name="Kazmierczak K.M."/>
            <person name="Andrzejewski T.M."/>
            <person name="Davidsen T.M."/>
            <person name="Wayne K.J."/>
            <person name="Tettelin H."/>
            <person name="Glass J.I."/>
            <person name="Rusch D."/>
            <person name="Podicherti R."/>
            <person name="Tsui H.-C.T."/>
            <person name="Winkler M.E."/>
        </authorList>
    </citation>
    <scope>NUCLEOTIDE SEQUENCE</scope>
</reference>
<dbReference type="EMBL" id="UINC01000566">
    <property type="protein sequence ID" value="SUZ57570.1"/>
    <property type="molecule type" value="Genomic_DNA"/>
</dbReference>
<name>A0A381NSN8_9ZZZZ</name>
<keyword evidence="1" id="KW-0812">Transmembrane</keyword>
<proteinExistence type="predicted"/>
<feature type="transmembrane region" description="Helical" evidence="1">
    <location>
        <begin position="74"/>
        <end position="94"/>
    </location>
</feature>
<protein>
    <recommendedName>
        <fullName evidence="3">DUF4345 domain-containing protein</fullName>
    </recommendedName>
</protein>
<gene>
    <name evidence="2" type="ORF">METZ01_LOCUS10424</name>
</gene>